<dbReference type="Proteomes" id="UP000051184">
    <property type="component" value="Unassembled WGS sequence"/>
</dbReference>
<keyword evidence="2" id="KW-1185">Reference proteome</keyword>
<dbReference type="OrthoDB" id="7203640at2"/>
<evidence type="ECO:0000313" key="2">
    <source>
        <dbReference type="Proteomes" id="UP000051184"/>
    </source>
</evidence>
<dbReference type="Pfam" id="PF13704">
    <property type="entry name" value="Glyco_tranf_2_4"/>
    <property type="match status" value="1"/>
</dbReference>
<dbReference type="RefSeq" id="WP_058314384.1">
    <property type="nucleotide sequence ID" value="NZ_CYTO01000024.1"/>
</dbReference>
<accession>A0A0P1IPA3</accession>
<evidence type="ECO:0000313" key="1">
    <source>
        <dbReference type="EMBL" id="CUK25431.1"/>
    </source>
</evidence>
<sequence>MSAPKWGVVATIKAPTEDVLRFVAYHLDLGADDVTVFLDDRNEKTAKALSKNPKAHAVLTDDEHWQSTIGRRPKKHQVRQVRNASYYYRRAKDLDWVVHIDVDEFLCPERPVAEILAACAAHVPVLRVFPSEALCTDGLTEIDPEVTYCKSRLPNGPQGKAIEHKLYPTYGGILKSGFVSHVEGKIFVRTGLNDIKFGIHRAFENKEIALKAEDAEGIELCHKHIESWEKWLTIMDFRLSRGSYRQELEQNIDPLSGRVQRHALFKSLTDGGTESLRAFFEESCLATPELRTRLDELGYLRQYKLDLAQKRAKHFPK</sequence>
<proteinExistence type="predicted"/>
<reference evidence="2" key="1">
    <citation type="submission" date="2015-09" db="EMBL/GenBank/DDBJ databases">
        <authorList>
            <person name="Rodrigo-Torres Lidia"/>
            <person name="Arahal R.David."/>
        </authorList>
    </citation>
    <scope>NUCLEOTIDE SEQUENCE [LARGE SCALE GENOMIC DNA]</scope>
    <source>
        <strain evidence="2">CECT 5114</strain>
    </source>
</reference>
<organism evidence="1 2">
    <name type="scientific">Cognatishimia activa</name>
    <dbReference type="NCBI Taxonomy" id="1715691"/>
    <lineage>
        <taxon>Bacteria</taxon>
        <taxon>Pseudomonadati</taxon>
        <taxon>Pseudomonadota</taxon>
        <taxon>Alphaproteobacteria</taxon>
        <taxon>Rhodobacterales</taxon>
        <taxon>Paracoccaceae</taxon>
        <taxon>Cognatishimia</taxon>
    </lineage>
</organism>
<gene>
    <name evidence="1" type="ORF">TA5114_01230</name>
</gene>
<evidence type="ECO:0008006" key="3">
    <source>
        <dbReference type="Google" id="ProtNLM"/>
    </source>
</evidence>
<name>A0A0P1IPA3_9RHOB</name>
<dbReference type="AlphaFoldDB" id="A0A0P1IPA3"/>
<dbReference type="EMBL" id="CYUE01000012">
    <property type="protein sequence ID" value="CUK25431.1"/>
    <property type="molecule type" value="Genomic_DNA"/>
</dbReference>
<protein>
    <recommendedName>
        <fullName evidence="3">Glycosyl transferase family 2</fullName>
    </recommendedName>
</protein>
<dbReference type="STRING" id="1715691.TA5113_02702"/>